<keyword evidence="1" id="KW-0328">Glycosyltransferase</keyword>
<dbReference type="InterPro" id="IPR029057">
    <property type="entry name" value="PRTase-like"/>
</dbReference>
<reference evidence="2" key="1">
    <citation type="journal article" date="2014" name="Sci. Data">
        <title>Genomes of diverse isolates of the marine cyanobacterium Prochlorococcus.</title>
        <authorList>
            <person name="Biller S."/>
            <person name="Berube P."/>
            <person name="Thompson J."/>
            <person name="Kelly L."/>
            <person name="Roggensack S."/>
            <person name="Awad L."/>
            <person name="Roache-Johnson K."/>
            <person name="Ding H."/>
            <person name="Giovannoni S.J."/>
            <person name="Moore L.R."/>
            <person name="Chisholm S.W."/>
        </authorList>
    </citation>
    <scope>NUCLEOTIDE SEQUENCE [LARGE SCALE GENOMIC DNA]</scope>
    <source>
        <strain evidence="2">PAC1</strain>
    </source>
</reference>
<proteinExistence type="predicted"/>
<dbReference type="AlphaFoldDB" id="A0A0A2C4V6"/>
<keyword evidence="1" id="KW-0808">Transferase</keyword>
<dbReference type="EMBL" id="JNAX01000015">
    <property type="protein sequence ID" value="KGG19659.1"/>
    <property type="molecule type" value="Genomic_DNA"/>
</dbReference>
<comment type="caution">
    <text evidence="1">The sequence shown here is derived from an EMBL/GenBank/DDBJ whole genome shotgun (WGS) entry which is preliminary data.</text>
</comment>
<dbReference type="RefSeq" id="WP_036907387.1">
    <property type="nucleotide sequence ID" value="NZ_CP138967.1"/>
</dbReference>
<evidence type="ECO:0000313" key="2">
    <source>
        <dbReference type="Proteomes" id="UP000030392"/>
    </source>
</evidence>
<evidence type="ECO:0000313" key="1">
    <source>
        <dbReference type="EMBL" id="KGG19659.1"/>
    </source>
</evidence>
<dbReference type="GO" id="GO:0016757">
    <property type="term" value="F:glycosyltransferase activity"/>
    <property type="evidence" value="ECO:0007669"/>
    <property type="project" value="UniProtKB-KW"/>
</dbReference>
<dbReference type="InterPro" id="IPR000836">
    <property type="entry name" value="PRTase_dom"/>
</dbReference>
<sequence>MNKLSWIEFDECINSIHKQCKNKKFEGVYGFPRGGLCLAVALSHSLELPLLEEPKNNSLIIDDIYDTGYTLEKIKHIKGSETHVWVSKKKPTWWNSYRYIEDNEWIVFPWESVNAANKDRDLFYKSR</sequence>
<dbReference type="Proteomes" id="UP000030392">
    <property type="component" value="Unassembled WGS sequence"/>
</dbReference>
<protein>
    <submittedName>
        <fullName evidence="1">Putative PURINE PHOSPHORIBOSYLTRANSFERASE related protein</fullName>
    </submittedName>
</protein>
<gene>
    <name evidence="1" type="ORF">EV03_2044</name>
</gene>
<dbReference type="CDD" id="cd06223">
    <property type="entry name" value="PRTases_typeI"/>
    <property type="match status" value="1"/>
</dbReference>
<dbReference type="SUPFAM" id="SSF53271">
    <property type="entry name" value="PRTase-like"/>
    <property type="match status" value="1"/>
</dbReference>
<organism evidence="1 2">
    <name type="scientific">Prochlorococcus marinus str. PAC1</name>
    <dbReference type="NCBI Taxonomy" id="59924"/>
    <lineage>
        <taxon>Bacteria</taxon>
        <taxon>Bacillati</taxon>
        <taxon>Cyanobacteriota</taxon>
        <taxon>Cyanophyceae</taxon>
        <taxon>Synechococcales</taxon>
        <taxon>Prochlorococcaceae</taxon>
        <taxon>Prochlorococcus</taxon>
    </lineage>
</organism>
<name>A0A0A2C4V6_PROMR</name>
<dbReference type="Gene3D" id="3.40.50.2020">
    <property type="match status" value="1"/>
</dbReference>
<accession>A0A0A2C4V6</accession>